<proteinExistence type="predicted"/>
<reference evidence="4 5" key="1">
    <citation type="submission" date="2019-08" db="EMBL/GenBank/DDBJ databases">
        <title>Draft genome sequences of two oriental melons (Cucumis melo L. var makuwa).</title>
        <authorList>
            <person name="Kwon S.-Y."/>
        </authorList>
    </citation>
    <scope>NUCLEOTIDE SEQUENCE [LARGE SCALE GENOMIC DNA]</scope>
    <source>
        <strain evidence="5">cv. Chang Bougi</strain>
        <strain evidence="4">cv. SW 3</strain>
        <tissue evidence="2">Leaf</tissue>
    </source>
</reference>
<evidence type="ECO:0000313" key="4">
    <source>
        <dbReference type="Proteomes" id="UP000321393"/>
    </source>
</evidence>
<feature type="region of interest" description="Disordered" evidence="1">
    <location>
        <begin position="87"/>
        <end position="111"/>
    </location>
</feature>
<gene>
    <name evidence="3" type="ORF">E5676_scaffold322G00230</name>
    <name evidence="2" type="ORF">E6C27_scaffold121G00490</name>
</gene>
<name>A0A5A7T7C4_CUCMM</name>
<evidence type="ECO:0000313" key="5">
    <source>
        <dbReference type="Proteomes" id="UP000321947"/>
    </source>
</evidence>
<accession>A0A5A7T7C4</accession>
<evidence type="ECO:0000313" key="2">
    <source>
        <dbReference type="EMBL" id="KAA0039150.1"/>
    </source>
</evidence>
<protein>
    <submittedName>
        <fullName evidence="2">Uncharacterized protein</fullName>
    </submittedName>
</protein>
<comment type="caution">
    <text evidence="2">The sequence shown here is derived from an EMBL/GenBank/DDBJ whole genome shotgun (WGS) entry which is preliminary data.</text>
</comment>
<organism evidence="2 4">
    <name type="scientific">Cucumis melo var. makuwa</name>
    <name type="common">Oriental melon</name>
    <dbReference type="NCBI Taxonomy" id="1194695"/>
    <lineage>
        <taxon>Eukaryota</taxon>
        <taxon>Viridiplantae</taxon>
        <taxon>Streptophyta</taxon>
        <taxon>Embryophyta</taxon>
        <taxon>Tracheophyta</taxon>
        <taxon>Spermatophyta</taxon>
        <taxon>Magnoliopsida</taxon>
        <taxon>eudicotyledons</taxon>
        <taxon>Gunneridae</taxon>
        <taxon>Pentapetalae</taxon>
        <taxon>rosids</taxon>
        <taxon>fabids</taxon>
        <taxon>Cucurbitales</taxon>
        <taxon>Cucurbitaceae</taxon>
        <taxon>Benincaseae</taxon>
        <taxon>Cucumis</taxon>
    </lineage>
</organism>
<evidence type="ECO:0000256" key="1">
    <source>
        <dbReference type="SAM" id="MobiDB-lite"/>
    </source>
</evidence>
<dbReference type="EMBL" id="SSTD01003209">
    <property type="protein sequence ID" value="TYK26961.1"/>
    <property type="molecule type" value="Genomic_DNA"/>
</dbReference>
<sequence length="174" mass="20309">MFEDDFVERNTFHERKMREETHKTFKRGKCSRQPEPSNEEVLDYFLKFQEFIMANSQKLDKLIADVECLKNMFKDKVIEIVENNENIQRDDNNDGGEGDTNNENVDNEVDRDLTNQQAYQLAVRKSIRRGNLSSRILRSSYTTKFGSAEPKKKKIEFNVQGSEALSFKLLSQGL</sequence>
<dbReference type="Proteomes" id="UP000321947">
    <property type="component" value="Unassembled WGS sequence"/>
</dbReference>
<dbReference type="EMBL" id="SSTE01018442">
    <property type="protein sequence ID" value="KAA0039150.1"/>
    <property type="molecule type" value="Genomic_DNA"/>
</dbReference>
<dbReference type="Proteomes" id="UP000321393">
    <property type="component" value="Unassembled WGS sequence"/>
</dbReference>
<evidence type="ECO:0000313" key="3">
    <source>
        <dbReference type="EMBL" id="TYK26961.1"/>
    </source>
</evidence>
<dbReference type="AlphaFoldDB" id="A0A5A7T7C4"/>